<evidence type="ECO:0000259" key="1">
    <source>
        <dbReference type="Pfam" id="PF06985"/>
    </source>
</evidence>
<keyword evidence="3" id="KW-1185">Reference proteome</keyword>
<organism evidence="2 3">
    <name type="scientific">Massarina eburnea CBS 473.64</name>
    <dbReference type="NCBI Taxonomy" id="1395130"/>
    <lineage>
        <taxon>Eukaryota</taxon>
        <taxon>Fungi</taxon>
        <taxon>Dikarya</taxon>
        <taxon>Ascomycota</taxon>
        <taxon>Pezizomycotina</taxon>
        <taxon>Dothideomycetes</taxon>
        <taxon>Pleosporomycetidae</taxon>
        <taxon>Pleosporales</taxon>
        <taxon>Massarineae</taxon>
        <taxon>Massarinaceae</taxon>
        <taxon>Massarina</taxon>
    </lineage>
</organism>
<sequence>MSNVGIYQDLIEGQIRLLRIASVSDRDPDCLAQDASEMVRCSLEVVWLKDHPKFIALSYTWGSPINSQQLDGPAKDIVQDAHILCNGRRMSIRRNLYDFLLHCSQTTDNDALRGPLWIDAIVIDQTNLSERSYQVNIMGDIYKAAIRVAVWLGKEGPSTPKAFALIEALANATADERSRIHSYQVSHNNPNTLLDLDSWQALVRFFERSWFGRVWIIQEVAFARDITVLCGNKSLQWDDLVETSRYFATSSWSNYFSDQSVFPNSTVVRSHHVPARLAATKKTWASGERDGLLYALLRARHSSSQDLRDKVYSQLSLGNASIFPSYKRTVAEVYITTAKYILEHSENLFLLTCVEGETFQEVPGLPSWVPDWSCTEFLGLRVTGYHAFTASGDRIRNFGLKMLEGKDILSVEAIKIDDIAEIGDTKGEIYEFASPDRLWGLVSRLDETYFTGESREEALWRTLTTNRESMVLAATTNNYPATKVLEASFRDWVTWKYVVASLSHQQRPSEFPAPTSPSNDILPSEKDIVAALETCKTDPSQLPVLAQKASHFDVHYLHAMLTRPFRTKQSFFGLGTQALRPGDSVWIVSGCRVPLVLRKIENSFRFRLVGGAYLHGFMNGEALKRDGLMFEMVELE</sequence>
<reference evidence="2" key="1">
    <citation type="journal article" date="2020" name="Stud. Mycol.">
        <title>101 Dothideomycetes genomes: a test case for predicting lifestyles and emergence of pathogens.</title>
        <authorList>
            <person name="Haridas S."/>
            <person name="Albert R."/>
            <person name="Binder M."/>
            <person name="Bloem J."/>
            <person name="Labutti K."/>
            <person name="Salamov A."/>
            <person name="Andreopoulos B."/>
            <person name="Baker S."/>
            <person name="Barry K."/>
            <person name="Bills G."/>
            <person name="Bluhm B."/>
            <person name="Cannon C."/>
            <person name="Castanera R."/>
            <person name="Culley D."/>
            <person name="Daum C."/>
            <person name="Ezra D."/>
            <person name="Gonzalez J."/>
            <person name="Henrissat B."/>
            <person name="Kuo A."/>
            <person name="Liang C."/>
            <person name="Lipzen A."/>
            <person name="Lutzoni F."/>
            <person name="Magnuson J."/>
            <person name="Mondo S."/>
            <person name="Nolan M."/>
            <person name="Ohm R."/>
            <person name="Pangilinan J."/>
            <person name="Park H.-J."/>
            <person name="Ramirez L."/>
            <person name="Alfaro M."/>
            <person name="Sun H."/>
            <person name="Tritt A."/>
            <person name="Yoshinaga Y."/>
            <person name="Zwiers L.-H."/>
            <person name="Turgeon B."/>
            <person name="Goodwin S."/>
            <person name="Spatafora J."/>
            <person name="Crous P."/>
            <person name="Grigoriev I."/>
        </authorList>
    </citation>
    <scope>NUCLEOTIDE SEQUENCE</scope>
    <source>
        <strain evidence="2">CBS 473.64</strain>
    </source>
</reference>
<accession>A0A6A6S805</accession>
<dbReference type="Pfam" id="PF06985">
    <property type="entry name" value="HET"/>
    <property type="match status" value="1"/>
</dbReference>
<dbReference type="InterPro" id="IPR052895">
    <property type="entry name" value="HetReg/Transcr_Mod"/>
</dbReference>
<dbReference type="PANTHER" id="PTHR24148">
    <property type="entry name" value="ANKYRIN REPEAT DOMAIN-CONTAINING PROTEIN 39 HOMOLOG-RELATED"/>
    <property type="match status" value="1"/>
</dbReference>
<feature type="domain" description="Heterokaryon incompatibility" evidence="1">
    <location>
        <begin position="54"/>
        <end position="219"/>
    </location>
</feature>
<evidence type="ECO:0000313" key="2">
    <source>
        <dbReference type="EMBL" id="KAF2642538.1"/>
    </source>
</evidence>
<dbReference type="Proteomes" id="UP000799753">
    <property type="component" value="Unassembled WGS sequence"/>
</dbReference>
<dbReference type="AlphaFoldDB" id="A0A6A6S805"/>
<name>A0A6A6S805_9PLEO</name>
<gene>
    <name evidence="2" type="ORF">P280DRAFT_547998</name>
</gene>
<dbReference type="Pfam" id="PF26639">
    <property type="entry name" value="Het-6_barrel"/>
    <property type="match status" value="1"/>
</dbReference>
<dbReference type="InterPro" id="IPR010730">
    <property type="entry name" value="HET"/>
</dbReference>
<protein>
    <recommendedName>
        <fullName evidence="1">Heterokaryon incompatibility domain-containing protein</fullName>
    </recommendedName>
</protein>
<dbReference type="OrthoDB" id="3548654at2759"/>
<dbReference type="PANTHER" id="PTHR24148:SF73">
    <property type="entry name" value="HET DOMAIN PROTEIN (AFU_ORTHOLOGUE AFUA_8G01020)"/>
    <property type="match status" value="1"/>
</dbReference>
<evidence type="ECO:0000313" key="3">
    <source>
        <dbReference type="Proteomes" id="UP000799753"/>
    </source>
</evidence>
<proteinExistence type="predicted"/>
<dbReference type="EMBL" id="MU006781">
    <property type="protein sequence ID" value="KAF2642538.1"/>
    <property type="molecule type" value="Genomic_DNA"/>
</dbReference>